<keyword evidence="4 7" id="KW-0812">Transmembrane</keyword>
<dbReference type="InterPro" id="IPR003688">
    <property type="entry name" value="TraG/VirD4"/>
</dbReference>
<dbReference type="RefSeq" id="WP_121482761.1">
    <property type="nucleotide sequence ID" value="NZ_CP032707.1"/>
</dbReference>
<dbReference type="PANTHER" id="PTHR37937">
    <property type="entry name" value="CONJUGATIVE TRANSFER: DNA TRANSPORT"/>
    <property type="match status" value="1"/>
</dbReference>
<evidence type="ECO:0000256" key="6">
    <source>
        <dbReference type="ARBA" id="ARBA00023136"/>
    </source>
</evidence>
<sequence length="620" mass="66598">MTPLANASPAARAAAWTVTGLALAGVGAALALVIALAGTGHLAPDLDWLRIPAWIWRSRHDPELVRWLGAGAGASALLLAVMAAAVALNRRRPLHGAARWANGAEIARARLRAASGIVIGQARGRPLVFDGPEHVLLHAPTRTGKGVGVVIPNLLTWPGSVVVLDVKQENWTATAGYRARSGQTVWRFDPLDPRGRTARYNPLGHIDRRNPVETLDELQKIAVMLFPAPEHADPFWNEAARTGFIGVGAYVAETPELPFTLGEIFRQLTGGDPRRRLPALVEARAAAGRPLSAWCAAALLDFATAGENTFASIKQTITARMGLWLNPRVDAATAASDFDLRTLRRQPSSIYLGVSPDNVARCAPLYSLFFQQMVDLNTRRLPDRSAEPLDVLILLDEFARLGHAGVLARAFAYVAGYGLRLLPVLQSPAQLRAIYGPDVAEEIMSNCAVEVAFAPKELKTARDLSERLGAYTYAALSRSRPALPASGRRSITLSDQKRPLMLPQELMQMNADALIVMKAGMPPILGRKLRFFSHPVLKRRLLPPPDVPSIPGPVAPPPVAAPPAPTPAVDEWSLEGIVRSLEKEGAPVPPPRGAGEALFAGWVDAAIDHAACPARPEGRD</sequence>
<dbReference type="GO" id="GO:0005886">
    <property type="term" value="C:plasma membrane"/>
    <property type="evidence" value="ECO:0007669"/>
    <property type="project" value="UniProtKB-SubCell"/>
</dbReference>
<dbReference type="PANTHER" id="PTHR37937:SF1">
    <property type="entry name" value="CONJUGATIVE TRANSFER: DNA TRANSPORT"/>
    <property type="match status" value="1"/>
</dbReference>
<dbReference type="SUPFAM" id="SSF52540">
    <property type="entry name" value="P-loop containing nucleoside triphosphate hydrolases"/>
    <property type="match status" value="1"/>
</dbReference>
<name>A0A494RGL7_9CAUL</name>
<accession>A0A494RGL7</accession>
<proteinExistence type="inferred from homology"/>
<dbReference type="CDD" id="cd01127">
    <property type="entry name" value="TrwB_TraG_TraD_VirD4"/>
    <property type="match status" value="1"/>
</dbReference>
<dbReference type="Pfam" id="PF02534">
    <property type="entry name" value="T4SS-DNA_transf"/>
    <property type="match status" value="1"/>
</dbReference>
<evidence type="ECO:0000256" key="5">
    <source>
        <dbReference type="ARBA" id="ARBA00022989"/>
    </source>
</evidence>
<organism evidence="8 9">
    <name type="scientific">Brevundimonas naejangsanensis</name>
    <dbReference type="NCBI Taxonomy" id="588932"/>
    <lineage>
        <taxon>Bacteria</taxon>
        <taxon>Pseudomonadati</taxon>
        <taxon>Pseudomonadota</taxon>
        <taxon>Alphaproteobacteria</taxon>
        <taxon>Caulobacterales</taxon>
        <taxon>Caulobacteraceae</taxon>
        <taxon>Brevundimonas</taxon>
    </lineage>
</organism>
<keyword evidence="6 7" id="KW-0472">Membrane</keyword>
<dbReference type="InterPro" id="IPR027417">
    <property type="entry name" value="P-loop_NTPase"/>
</dbReference>
<evidence type="ECO:0000256" key="1">
    <source>
        <dbReference type="ARBA" id="ARBA00004651"/>
    </source>
</evidence>
<dbReference type="AlphaFoldDB" id="A0A494RGL7"/>
<protein>
    <submittedName>
        <fullName evidence="8">Type IV secretory system conjugative DNA transfer family protein</fullName>
    </submittedName>
</protein>
<gene>
    <name evidence="8" type="ORF">D8I30_10875</name>
</gene>
<reference evidence="8 9" key="1">
    <citation type="submission" date="2018-10" db="EMBL/GenBank/DDBJ databases">
        <title>Complete genome sequence of Brevundimonas naejangsanensis BRV3.</title>
        <authorList>
            <person name="Berrios L."/>
            <person name="Ely B."/>
        </authorList>
    </citation>
    <scope>NUCLEOTIDE SEQUENCE [LARGE SCALE GENOMIC DNA]</scope>
    <source>
        <strain evidence="8 9">BRV3</strain>
    </source>
</reference>
<evidence type="ECO:0000256" key="3">
    <source>
        <dbReference type="ARBA" id="ARBA00022475"/>
    </source>
</evidence>
<dbReference type="InterPro" id="IPR051539">
    <property type="entry name" value="T4SS-coupling_protein"/>
</dbReference>
<evidence type="ECO:0000256" key="4">
    <source>
        <dbReference type="ARBA" id="ARBA00022692"/>
    </source>
</evidence>
<evidence type="ECO:0000313" key="8">
    <source>
        <dbReference type="EMBL" id="AYG95627.1"/>
    </source>
</evidence>
<evidence type="ECO:0000313" key="9">
    <source>
        <dbReference type="Proteomes" id="UP000276984"/>
    </source>
</evidence>
<evidence type="ECO:0000256" key="2">
    <source>
        <dbReference type="ARBA" id="ARBA00008806"/>
    </source>
</evidence>
<dbReference type="OrthoDB" id="9759295at2"/>
<feature type="transmembrane region" description="Helical" evidence="7">
    <location>
        <begin position="64"/>
        <end position="88"/>
    </location>
</feature>
<keyword evidence="3" id="KW-1003">Cell membrane</keyword>
<evidence type="ECO:0000256" key="7">
    <source>
        <dbReference type="SAM" id="Phobius"/>
    </source>
</evidence>
<keyword evidence="5 7" id="KW-1133">Transmembrane helix</keyword>
<dbReference type="EMBL" id="CP032707">
    <property type="protein sequence ID" value="AYG95627.1"/>
    <property type="molecule type" value="Genomic_DNA"/>
</dbReference>
<comment type="similarity">
    <text evidence="2">Belongs to the VirD4/TraG family.</text>
</comment>
<feature type="transmembrane region" description="Helical" evidence="7">
    <location>
        <begin position="20"/>
        <end position="43"/>
    </location>
</feature>
<keyword evidence="9" id="KW-1185">Reference proteome</keyword>
<comment type="subcellular location">
    <subcellularLocation>
        <location evidence="1">Cell membrane</location>
        <topology evidence="1">Multi-pass membrane protein</topology>
    </subcellularLocation>
</comment>
<dbReference type="Gene3D" id="3.40.50.300">
    <property type="entry name" value="P-loop containing nucleotide triphosphate hydrolases"/>
    <property type="match status" value="1"/>
</dbReference>
<dbReference type="Proteomes" id="UP000276984">
    <property type="component" value="Chromosome"/>
</dbReference>